<feature type="compositionally biased region" description="Gly residues" evidence="9">
    <location>
        <begin position="236"/>
        <end position="248"/>
    </location>
</feature>
<dbReference type="SMART" id="SM00184">
    <property type="entry name" value="RING"/>
    <property type="match status" value="1"/>
</dbReference>
<dbReference type="Pfam" id="PF13639">
    <property type="entry name" value="zf-RING_2"/>
    <property type="match status" value="1"/>
</dbReference>
<comment type="caution">
    <text evidence="12">The sequence shown here is derived from an EMBL/GenBank/DDBJ whole genome shotgun (WGS) entry which is preliminary data.</text>
</comment>
<accession>A0A426XVV6</accession>
<keyword evidence="2 10" id="KW-0812">Transmembrane</keyword>
<dbReference type="PROSITE" id="PS50089">
    <property type="entry name" value="ZF_RING_2"/>
    <property type="match status" value="1"/>
</dbReference>
<evidence type="ECO:0000256" key="3">
    <source>
        <dbReference type="ARBA" id="ARBA00022723"/>
    </source>
</evidence>
<dbReference type="InterPro" id="IPR013083">
    <property type="entry name" value="Znf_RING/FYVE/PHD"/>
</dbReference>
<dbReference type="EMBL" id="AMZH03017161">
    <property type="protein sequence ID" value="RRT43431.1"/>
    <property type="molecule type" value="Genomic_DNA"/>
</dbReference>
<evidence type="ECO:0000256" key="4">
    <source>
        <dbReference type="ARBA" id="ARBA00022771"/>
    </source>
</evidence>
<keyword evidence="4 8" id="KW-0863">Zinc-finger</keyword>
<evidence type="ECO:0000259" key="11">
    <source>
        <dbReference type="PROSITE" id="PS50089"/>
    </source>
</evidence>
<proteinExistence type="predicted"/>
<evidence type="ECO:0000256" key="2">
    <source>
        <dbReference type="ARBA" id="ARBA00022692"/>
    </source>
</evidence>
<dbReference type="AlphaFoldDB" id="A0A426XVV6"/>
<keyword evidence="6 10" id="KW-1133">Transmembrane helix</keyword>
<feature type="region of interest" description="Disordered" evidence="9">
    <location>
        <begin position="125"/>
        <end position="169"/>
    </location>
</feature>
<evidence type="ECO:0000313" key="12">
    <source>
        <dbReference type="EMBL" id="RRT43431.1"/>
    </source>
</evidence>
<keyword evidence="5" id="KW-0862">Zinc</keyword>
<comment type="subcellular location">
    <subcellularLocation>
        <location evidence="1">Membrane</location>
    </subcellularLocation>
</comment>
<reference evidence="12 13" key="1">
    <citation type="journal article" date="2014" name="Agronomy (Basel)">
        <title>A Draft Genome Sequence for Ensete ventricosum, the Drought-Tolerant Tree Against Hunger.</title>
        <authorList>
            <person name="Harrison J."/>
            <person name="Moore K.A."/>
            <person name="Paszkiewicz K."/>
            <person name="Jones T."/>
            <person name="Grant M."/>
            <person name="Ambacheew D."/>
            <person name="Muzemil S."/>
            <person name="Studholme D.J."/>
        </authorList>
    </citation>
    <scope>NUCLEOTIDE SEQUENCE [LARGE SCALE GENOMIC DNA]</scope>
</reference>
<dbReference type="GO" id="GO:0016020">
    <property type="term" value="C:membrane"/>
    <property type="evidence" value="ECO:0007669"/>
    <property type="project" value="UniProtKB-SubCell"/>
</dbReference>
<feature type="domain" description="RING-type" evidence="11">
    <location>
        <begin position="78"/>
        <end position="120"/>
    </location>
</feature>
<evidence type="ECO:0000256" key="10">
    <source>
        <dbReference type="SAM" id="Phobius"/>
    </source>
</evidence>
<name>A0A426XVV6_ENSVE</name>
<feature type="compositionally biased region" description="Low complexity" evidence="9">
    <location>
        <begin position="249"/>
        <end position="262"/>
    </location>
</feature>
<keyword evidence="3" id="KW-0479">Metal-binding</keyword>
<evidence type="ECO:0000256" key="6">
    <source>
        <dbReference type="ARBA" id="ARBA00022989"/>
    </source>
</evidence>
<dbReference type="PANTHER" id="PTHR46539:SF24">
    <property type="entry name" value="(WILD MALAYSIAN BANANA) HYPOTHETICAL PROTEIN"/>
    <property type="match status" value="1"/>
</dbReference>
<evidence type="ECO:0000256" key="5">
    <source>
        <dbReference type="ARBA" id="ARBA00022833"/>
    </source>
</evidence>
<evidence type="ECO:0000256" key="7">
    <source>
        <dbReference type="ARBA" id="ARBA00023136"/>
    </source>
</evidence>
<dbReference type="InterPro" id="IPR001841">
    <property type="entry name" value="Znf_RING"/>
</dbReference>
<protein>
    <recommendedName>
        <fullName evidence="11">RING-type domain-containing protein</fullName>
    </recommendedName>
</protein>
<dbReference type="GO" id="GO:0008270">
    <property type="term" value="F:zinc ion binding"/>
    <property type="evidence" value="ECO:0007669"/>
    <property type="project" value="UniProtKB-KW"/>
</dbReference>
<organism evidence="12 13">
    <name type="scientific">Ensete ventricosum</name>
    <name type="common">Abyssinian banana</name>
    <name type="synonym">Musa ensete</name>
    <dbReference type="NCBI Taxonomy" id="4639"/>
    <lineage>
        <taxon>Eukaryota</taxon>
        <taxon>Viridiplantae</taxon>
        <taxon>Streptophyta</taxon>
        <taxon>Embryophyta</taxon>
        <taxon>Tracheophyta</taxon>
        <taxon>Spermatophyta</taxon>
        <taxon>Magnoliopsida</taxon>
        <taxon>Liliopsida</taxon>
        <taxon>Zingiberales</taxon>
        <taxon>Musaceae</taxon>
        <taxon>Ensete</taxon>
    </lineage>
</organism>
<dbReference type="SUPFAM" id="SSF57850">
    <property type="entry name" value="RING/U-box"/>
    <property type="match status" value="1"/>
</dbReference>
<sequence length="271" mass="28298">MIEASVSVAASSKGSGVELALVTAAFIICLAVYAIAACYCTRRRRRRSRSLQQPNSTVDLSLPVTVYRASHFEEGIECAFCLSKLADGEETRLLTQCGHGFHRRCVDPWLRVNDTCPLCRSRVGAKPSANPSTGAGSTQNPPSEAVPEPPVSSRNSTTAAVDDGADSPGGEIVIEMMMSVVDGLPSTVLPVPSNWSAMEETTPPAPARFRWTWILEIRQTAAASSEGPRGGDIELGLGGGGGGGGGEGNALPPNSPNSLPLGGHRDDAGNR</sequence>
<feature type="region of interest" description="Disordered" evidence="9">
    <location>
        <begin position="221"/>
        <end position="271"/>
    </location>
</feature>
<dbReference type="PANTHER" id="PTHR46539">
    <property type="entry name" value="E3 UBIQUITIN-PROTEIN LIGASE ATL42"/>
    <property type="match status" value="1"/>
</dbReference>
<evidence type="ECO:0000256" key="8">
    <source>
        <dbReference type="PROSITE-ProRule" id="PRU00175"/>
    </source>
</evidence>
<dbReference type="Gene3D" id="3.30.40.10">
    <property type="entry name" value="Zinc/RING finger domain, C3HC4 (zinc finger)"/>
    <property type="match status" value="1"/>
</dbReference>
<feature type="transmembrane region" description="Helical" evidence="10">
    <location>
        <begin position="20"/>
        <end position="40"/>
    </location>
</feature>
<gene>
    <name evidence="12" type="ORF">B296_00050068</name>
</gene>
<dbReference type="Proteomes" id="UP000287651">
    <property type="component" value="Unassembled WGS sequence"/>
</dbReference>
<keyword evidence="7 10" id="KW-0472">Membrane</keyword>
<evidence type="ECO:0000313" key="13">
    <source>
        <dbReference type="Proteomes" id="UP000287651"/>
    </source>
</evidence>
<evidence type="ECO:0000256" key="1">
    <source>
        <dbReference type="ARBA" id="ARBA00004370"/>
    </source>
</evidence>
<evidence type="ECO:0000256" key="9">
    <source>
        <dbReference type="SAM" id="MobiDB-lite"/>
    </source>
</evidence>
<feature type="compositionally biased region" description="Polar residues" evidence="9">
    <location>
        <begin position="129"/>
        <end position="140"/>
    </location>
</feature>